<dbReference type="AlphaFoldDB" id="A0A5S9QYV8"/>
<protein>
    <recommendedName>
        <fullName evidence="3">Sulfotransferase family protein</fullName>
    </recommendedName>
</protein>
<gene>
    <name evidence="1" type="ORF">OPDIPICF_03105</name>
</gene>
<dbReference type="EMBL" id="CACSIO010000060">
    <property type="protein sequence ID" value="CAA0124429.1"/>
    <property type="molecule type" value="Genomic_DNA"/>
</dbReference>
<evidence type="ECO:0000313" key="2">
    <source>
        <dbReference type="Proteomes" id="UP000441399"/>
    </source>
</evidence>
<sequence>MKGIILKGGEIGYRNLPKTASTSIKRALYKIENNSGYCRVESGMTIHKYFNNKKSMDACEYRFVVIRDPVKRFLSAYGNRVTHHKELSEANIREKFPQQYRQMPYFDPGLGQFIDHFETYFKVGPIRHHFKPIRAFFEGKDLRYFTDVYPMENLDRLAFDLSERFGGPVEFDRLQTGGIKYRLRDLNHDQLNKIIKFYARDYQLLAGYYSADDIWREWRGSQHDSLVCEPAPILDRAVRRIKKVITR</sequence>
<dbReference type="InterPro" id="IPR005331">
    <property type="entry name" value="Sulfotransferase"/>
</dbReference>
<organism evidence="1 2">
    <name type="scientific">BD1-7 clade bacterium</name>
    <dbReference type="NCBI Taxonomy" id="2029982"/>
    <lineage>
        <taxon>Bacteria</taxon>
        <taxon>Pseudomonadati</taxon>
        <taxon>Pseudomonadota</taxon>
        <taxon>Gammaproteobacteria</taxon>
        <taxon>Cellvibrionales</taxon>
        <taxon>Spongiibacteraceae</taxon>
        <taxon>BD1-7 clade</taxon>
    </lineage>
</organism>
<dbReference type="GO" id="GO:0016020">
    <property type="term" value="C:membrane"/>
    <property type="evidence" value="ECO:0007669"/>
    <property type="project" value="InterPro"/>
</dbReference>
<name>A0A5S9QYV8_9GAMM</name>
<dbReference type="Pfam" id="PF03567">
    <property type="entry name" value="Sulfotransfer_2"/>
    <property type="match status" value="1"/>
</dbReference>
<dbReference type="GO" id="GO:0008146">
    <property type="term" value="F:sulfotransferase activity"/>
    <property type="evidence" value="ECO:0007669"/>
    <property type="project" value="InterPro"/>
</dbReference>
<evidence type="ECO:0008006" key="3">
    <source>
        <dbReference type="Google" id="ProtNLM"/>
    </source>
</evidence>
<evidence type="ECO:0000313" key="1">
    <source>
        <dbReference type="EMBL" id="CAA0124429.1"/>
    </source>
</evidence>
<accession>A0A5S9QYV8</accession>
<dbReference type="Proteomes" id="UP000441399">
    <property type="component" value="Unassembled WGS sequence"/>
</dbReference>
<proteinExistence type="predicted"/>
<reference evidence="1 2" key="1">
    <citation type="submission" date="2019-11" db="EMBL/GenBank/DDBJ databases">
        <authorList>
            <person name="Holert J."/>
        </authorList>
    </citation>
    <scope>NUCLEOTIDE SEQUENCE [LARGE SCALE GENOMIC DNA]</scope>
    <source>
        <strain evidence="1">SB11_3</strain>
    </source>
</reference>
<keyword evidence="2" id="KW-1185">Reference proteome</keyword>
<dbReference type="OrthoDB" id="5465469at2"/>